<feature type="transmembrane region" description="Helical" evidence="6">
    <location>
        <begin position="166"/>
        <end position="183"/>
    </location>
</feature>
<evidence type="ECO:0000256" key="6">
    <source>
        <dbReference type="SAM" id="Phobius"/>
    </source>
</evidence>
<feature type="transmembrane region" description="Helical" evidence="6">
    <location>
        <begin position="365"/>
        <end position="384"/>
    </location>
</feature>
<dbReference type="GO" id="GO:0005886">
    <property type="term" value="C:plasma membrane"/>
    <property type="evidence" value="ECO:0007669"/>
    <property type="project" value="TreeGrafter"/>
</dbReference>
<dbReference type="PROSITE" id="PS50262">
    <property type="entry name" value="G_PROTEIN_RECEP_F1_2"/>
    <property type="match status" value="1"/>
</dbReference>
<feature type="region of interest" description="Disordered" evidence="5">
    <location>
        <begin position="256"/>
        <end position="298"/>
    </location>
</feature>
<evidence type="ECO:0000313" key="8">
    <source>
        <dbReference type="EMBL" id="CAB9519194.1"/>
    </source>
</evidence>
<dbReference type="GO" id="GO:0004930">
    <property type="term" value="F:G protein-coupled receptor activity"/>
    <property type="evidence" value="ECO:0007669"/>
    <property type="project" value="InterPro"/>
</dbReference>
<reference evidence="8" key="1">
    <citation type="submission" date="2020-06" db="EMBL/GenBank/DDBJ databases">
        <authorList>
            <consortium name="Plant Systems Biology data submission"/>
        </authorList>
    </citation>
    <scope>NUCLEOTIDE SEQUENCE</scope>
    <source>
        <strain evidence="8">D6</strain>
    </source>
</reference>
<dbReference type="InterPro" id="IPR000276">
    <property type="entry name" value="GPCR_Rhodpsn"/>
</dbReference>
<keyword evidence="3 6" id="KW-1133">Transmembrane helix</keyword>
<sequence length="395" mass="44028">MLSIADDSQGMMLVAEFFRLLQEDNVEDDSMISTLTETQDKALSILPIFSGLLSMWGSYNIIAMYCSSDPTKRNNVYQRIMLGLSASDMLASFVLTLHPFMIPAATSQRAYASGTDATCSAMGFFQQLAFAEVWYNGMLSFFFLWKIKYSMSHEQMARREPWMHSLAIGFNLITATIGAALGMYGELVVGHFCWFTGTMGTYFAYFCAAAPFAFFMVAICVNNLLIYNHVRKSLQQQQQQQQTTTSSAVIVPLSNASSSNNHHHHDPAAATRTSTAESVAGESSATSADSGNSVFSNEEVREQQREAARLAYQKQRQQERLRAIAIQASLYVGSFLLTHLPTFIIRITSAIVGLSPSNEGQFFPLLLIQAILLPLQGLFNYLIYSRPLPYWREAL</sequence>
<comment type="caution">
    <text evidence="8">The sequence shown here is derived from an EMBL/GenBank/DDBJ whole genome shotgun (WGS) entry which is preliminary data.</text>
</comment>
<protein>
    <recommendedName>
        <fullName evidence="7">G-protein coupled receptors family 1 profile domain-containing protein</fullName>
    </recommendedName>
</protein>
<comment type="subcellular location">
    <subcellularLocation>
        <location evidence="1">Membrane</location>
        <topology evidence="1">Multi-pass membrane protein</topology>
    </subcellularLocation>
</comment>
<evidence type="ECO:0000256" key="4">
    <source>
        <dbReference type="ARBA" id="ARBA00023136"/>
    </source>
</evidence>
<dbReference type="AlphaFoldDB" id="A0A9N8EHD2"/>
<evidence type="ECO:0000256" key="5">
    <source>
        <dbReference type="SAM" id="MobiDB-lite"/>
    </source>
</evidence>
<feature type="transmembrane region" description="Helical" evidence="6">
    <location>
        <begin position="203"/>
        <end position="227"/>
    </location>
</feature>
<evidence type="ECO:0000256" key="2">
    <source>
        <dbReference type="ARBA" id="ARBA00022692"/>
    </source>
</evidence>
<feature type="transmembrane region" description="Helical" evidence="6">
    <location>
        <begin position="323"/>
        <end position="345"/>
    </location>
</feature>
<dbReference type="InterPro" id="IPR017452">
    <property type="entry name" value="GPCR_Rhodpsn_7TM"/>
</dbReference>
<keyword evidence="4 6" id="KW-0472">Membrane</keyword>
<evidence type="ECO:0000259" key="7">
    <source>
        <dbReference type="PROSITE" id="PS50262"/>
    </source>
</evidence>
<feature type="transmembrane region" description="Helical" evidence="6">
    <location>
        <begin position="80"/>
        <end position="104"/>
    </location>
</feature>
<organism evidence="8 9">
    <name type="scientific">Seminavis robusta</name>
    <dbReference type="NCBI Taxonomy" id="568900"/>
    <lineage>
        <taxon>Eukaryota</taxon>
        <taxon>Sar</taxon>
        <taxon>Stramenopiles</taxon>
        <taxon>Ochrophyta</taxon>
        <taxon>Bacillariophyta</taxon>
        <taxon>Bacillariophyceae</taxon>
        <taxon>Bacillariophycidae</taxon>
        <taxon>Naviculales</taxon>
        <taxon>Naviculaceae</taxon>
        <taxon>Seminavis</taxon>
    </lineage>
</organism>
<evidence type="ECO:0000256" key="3">
    <source>
        <dbReference type="ARBA" id="ARBA00022989"/>
    </source>
</evidence>
<accession>A0A9N8EHD2</accession>
<dbReference type="GO" id="GO:0007189">
    <property type="term" value="P:adenylate cyclase-activating G protein-coupled receptor signaling pathway"/>
    <property type="evidence" value="ECO:0007669"/>
    <property type="project" value="TreeGrafter"/>
</dbReference>
<feature type="transmembrane region" description="Helical" evidence="6">
    <location>
        <begin position="124"/>
        <end position="145"/>
    </location>
</feature>
<dbReference type="SUPFAM" id="SSF81321">
    <property type="entry name" value="Family A G protein-coupled receptor-like"/>
    <property type="match status" value="1"/>
</dbReference>
<keyword evidence="9" id="KW-1185">Reference proteome</keyword>
<feature type="transmembrane region" description="Helical" evidence="6">
    <location>
        <begin position="45"/>
        <end position="68"/>
    </location>
</feature>
<dbReference type="PANTHER" id="PTHR23112:SF0">
    <property type="entry name" value="TRANSMEMBRANE PROTEIN 116"/>
    <property type="match status" value="1"/>
</dbReference>
<feature type="domain" description="G-protein coupled receptors family 1 profile" evidence="7">
    <location>
        <begin position="59"/>
        <end position="384"/>
    </location>
</feature>
<feature type="compositionally biased region" description="Polar residues" evidence="5">
    <location>
        <begin position="271"/>
        <end position="296"/>
    </location>
</feature>
<proteinExistence type="predicted"/>
<keyword evidence="2 6" id="KW-0812">Transmembrane</keyword>
<dbReference type="Pfam" id="PF00001">
    <property type="entry name" value="7tm_1"/>
    <property type="match status" value="1"/>
</dbReference>
<dbReference type="Gene3D" id="1.20.1070.10">
    <property type="entry name" value="Rhodopsin 7-helix transmembrane proteins"/>
    <property type="match status" value="1"/>
</dbReference>
<evidence type="ECO:0000256" key="1">
    <source>
        <dbReference type="ARBA" id="ARBA00004141"/>
    </source>
</evidence>
<gene>
    <name evidence="8" type="ORF">SEMRO_996_G229320.1</name>
</gene>
<name>A0A9N8EHD2_9STRA</name>
<dbReference type="EMBL" id="CAICTM010000994">
    <property type="protein sequence ID" value="CAB9519194.1"/>
    <property type="molecule type" value="Genomic_DNA"/>
</dbReference>
<dbReference type="Proteomes" id="UP001153069">
    <property type="component" value="Unassembled WGS sequence"/>
</dbReference>
<dbReference type="PANTHER" id="PTHR23112">
    <property type="entry name" value="G PROTEIN-COUPLED RECEPTOR 157-RELATED"/>
    <property type="match status" value="1"/>
</dbReference>
<evidence type="ECO:0000313" key="9">
    <source>
        <dbReference type="Proteomes" id="UP001153069"/>
    </source>
</evidence>